<keyword evidence="3" id="KW-0723">Serine/threonine-protein kinase</keyword>
<dbReference type="Gene3D" id="1.10.510.10">
    <property type="entry name" value="Transferase(Phosphotransferase) domain 1"/>
    <property type="match status" value="2"/>
</dbReference>
<dbReference type="EC" id="2.7.11.1" evidence="2"/>
<feature type="compositionally biased region" description="Acidic residues" evidence="15">
    <location>
        <begin position="10"/>
        <end position="21"/>
    </location>
</feature>
<feature type="domain" description="EF-hand" evidence="17">
    <location>
        <begin position="1003"/>
        <end position="1038"/>
    </location>
</feature>
<dbReference type="GO" id="GO:0005524">
    <property type="term" value="F:ATP binding"/>
    <property type="evidence" value="ECO:0007669"/>
    <property type="project" value="UniProtKB-UniRule"/>
</dbReference>
<evidence type="ECO:0000256" key="12">
    <source>
        <dbReference type="ARBA" id="ARBA00047899"/>
    </source>
</evidence>
<dbReference type="EMBL" id="LRBS01000002">
    <property type="protein sequence ID" value="OII78372.1"/>
    <property type="molecule type" value="Genomic_DNA"/>
</dbReference>
<evidence type="ECO:0000256" key="8">
    <source>
        <dbReference type="ARBA" id="ARBA00022777"/>
    </source>
</evidence>
<dbReference type="PROSITE" id="PS50222">
    <property type="entry name" value="EF_HAND_2"/>
    <property type="match status" value="1"/>
</dbReference>
<keyword evidence="7 14" id="KW-0547">Nucleotide-binding</keyword>
<dbReference type="PROSITE" id="PS00018">
    <property type="entry name" value="EF_HAND_1"/>
    <property type="match status" value="1"/>
</dbReference>
<dbReference type="FunFam" id="3.30.200.20:FF:000315">
    <property type="entry name" value="Calcium-dependent protein kinase 3"/>
    <property type="match status" value="1"/>
</dbReference>
<keyword evidence="4" id="KW-0808">Transferase</keyword>
<name>A0A1J4MZ44_9CRYT</name>
<reference evidence="18 19" key="1">
    <citation type="submission" date="2016-10" db="EMBL/GenBank/DDBJ databases">
        <title>Reductive evolution of mitochondrial metabolism and differential evolution of invasion-related proteins in Cryptosporidium.</title>
        <authorList>
            <person name="Liu S."/>
            <person name="Roellig D.M."/>
            <person name="Guo Y."/>
            <person name="Li N."/>
            <person name="Frace M.A."/>
            <person name="Tang K."/>
            <person name="Zhang L."/>
            <person name="Feng Y."/>
            <person name="Xiao L."/>
        </authorList>
    </citation>
    <scope>NUCLEOTIDE SEQUENCE [LARGE SCALE GENOMIC DNA]</scope>
    <source>
        <strain evidence="18">30847</strain>
    </source>
</reference>
<dbReference type="SMART" id="SM00220">
    <property type="entry name" value="S_TKc"/>
    <property type="match status" value="1"/>
</dbReference>
<comment type="cofactor">
    <cofactor evidence="1">
        <name>Mg(2+)</name>
        <dbReference type="ChEBI" id="CHEBI:18420"/>
    </cofactor>
</comment>
<dbReference type="InterPro" id="IPR000719">
    <property type="entry name" value="Prot_kinase_dom"/>
</dbReference>
<dbReference type="VEuPathDB" id="CryptoDB:cand_034300"/>
<dbReference type="OrthoDB" id="343929at2759"/>
<dbReference type="SUPFAM" id="SSF56112">
    <property type="entry name" value="Protein kinase-like (PK-like)"/>
    <property type="match status" value="1"/>
</dbReference>
<dbReference type="PROSITE" id="PS50011">
    <property type="entry name" value="PROTEIN_KINASE_DOM"/>
    <property type="match status" value="1"/>
</dbReference>
<accession>A0A1J4MZ44</accession>
<protein>
    <recommendedName>
        <fullName evidence="2">non-specific serine/threonine protein kinase</fullName>
        <ecNumber evidence="2">2.7.11.1</ecNumber>
    </recommendedName>
</protein>
<proteinExistence type="inferred from homology"/>
<sequence>MVLINKGEDDQSDFSEEDGLSIDESQGDGNPSSALFGFVNQIPKPPIKRNAFVGTSYLPIHSFYKIGERVGEGTWGAVYTAEERCSSIMRAAKKIPKQCTGELFRFRQEMQLLSTLDHPNIARLYESFEDYNSIYLIMELCKGGELFNRLTQVNIFPERVAAHLLKQILSAVSYCNSKGIVHRDLKPENFLFVKHPSQISCLKCNNKSNENLFCIPNSILARNTLSESMKSVPENSSICSKVSMAALACPGSGTYLGLTPSSSLNGSAEITSLDLNLSECRNQIPCYCFDIQNPLKLIDFGLAKRITRTGKLRTCVGTLYYIAPEILLGKGYDEKCDIWSVGVMAHILLCGVPPFVGNTDAEIIERVRKGSIGFNEFIWNEISPLAKEFILLLLNKNPLERISAFQALQHPWLRIWDPPSIPTCAIGMLNKVVVWPWHQQRVRLYKMKTSNSISDLRIKSSISSPSFSSNSLKTIEMEDETLLLSANRESKYMNTDNNSILLKNRSDTDLSSNLTLNNIQRGSSHRSSLLRRSCSTPLLYGMNNAYPNILSIDNFNTSLGKFKSPVTRKMSLTNLELDRQPTPRTKATINAMLNREYAMLSPPCDPRFHFGCHCGNTSIITKVGQQRSTSLSLFSPSLKNFRRSYSCSLDDRFNMLHIITKSRISTESTHMDIVTASSDEPNFLSNPIPSFTSSKYNEGKYIYTNVGSNQQMMQYYCRTALNSPSNNISGSRNNFVKLPMVKSNVCDAEELYKLVFSNSSTVIYESLLGLLGKWEQFCSYSLLKRVILVSIALRLGESDDYIPLREQFSNLDVAADGVLSLAELQCVLCFIWHIRFISRYLNFGDQTIHELLPSMKSFFNGNKPKSGNMGNFSFKELNSNLLINSLNSPIYHSNVYIDASDIEEYELNSEKEQYDKDLNCRLKDFEKTPLNSIVFDTKHPNDNERLFSKMDIICEFDINEIIELNELCNRIEGVFGIIDQDQSGAWEFSEFMAASMPPEIYLNNINIVKAVFRNFDKDSDGKVSVQDILASFGWEDDIILCSETVSNQQYEQYLRLGSNQPYHRDDGTDDKVQYCAHIHWTEIFLTECCRNGKQYLDFNDFFEFLIN</sequence>
<organism evidence="18 19">
    <name type="scientific">Cryptosporidium andersoni</name>
    <dbReference type="NCBI Taxonomy" id="117008"/>
    <lineage>
        <taxon>Eukaryota</taxon>
        <taxon>Sar</taxon>
        <taxon>Alveolata</taxon>
        <taxon>Apicomplexa</taxon>
        <taxon>Conoidasida</taxon>
        <taxon>Coccidia</taxon>
        <taxon>Eucoccidiorida</taxon>
        <taxon>Eimeriorina</taxon>
        <taxon>Cryptosporidiidae</taxon>
        <taxon>Cryptosporidium</taxon>
    </lineage>
</organism>
<evidence type="ECO:0000256" key="15">
    <source>
        <dbReference type="SAM" id="MobiDB-lite"/>
    </source>
</evidence>
<gene>
    <name evidence="18" type="ORF">cand_034300</name>
</gene>
<keyword evidence="8 18" id="KW-0418">Kinase</keyword>
<keyword evidence="9" id="KW-0106">Calcium</keyword>
<dbReference type="PROSITE" id="PS00108">
    <property type="entry name" value="PROTEIN_KINASE_ST"/>
    <property type="match status" value="1"/>
</dbReference>
<evidence type="ECO:0000313" key="18">
    <source>
        <dbReference type="EMBL" id="OII78372.1"/>
    </source>
</evidence>
<evidence type="ECO:0000256" key="11">
    <source>
        <dbReference type="ARBA" id="ARBA00024334"/>
    </source>
</evidence>
<dbReference type="Proteomes" id="UP000186804">
    <property type="component" value="Unassembled WGS sequence"/>
</dbReference>
<evidence type="ECO:0000256" key="13">
    <source>
        <dbReference type="ARBA" id="ARBA00048679"/>
    </source>
</evidence>
<evidence type="ECO:0000256" key="6">
    <source>
        <dbReference type="ARBA" id="ARBA00022737"/>
    </source>
</evidence>
<dbReference type="InterPro" id="IPR050205">
    <property type="entry name" value="CDPK_Ser/Thr_kinases"/>
</dbReference>
<evidence type="ECO:0000313" key="19">
    <source>
        <dbReference type="Proteomes" id="UP000186804"/>
    </source>
</evidence>
<comment type="catalytic activity">
    <reaction evidence="12">
        <text>L-threonyl-[protein] + ATP = O-phospho-L-threonyl-[protein] + ADP + H(+)</text>
        <dbReference type="Rhea" id="RHEA:46608"/>
        <dbReference type="Rhea" id="RHEA-COMP:11060"/>
        <dbReference type="Rhea" id="RHEA-COMP:11605"/>
        <dbReference type="ChEBI" id="CHEBI:15378"/>
        <dbReference type="ChEBI" id="CHEBI:30013"/>
        <dbReference type="ChEBI" id="CHEBI:30616"/>
        <dbReference type="ChEBI" id="CHEBI:61977"/>
        <dbReference type="ChEBI" id="CHEBI:456216"/>
        <dbReference type="EC" id="2.7.11.1"/>
    </reaction>
</comment>
<dbReference type="Gene3D" id="1.10.238.10">
    <property type="entry name" value="EF-hand"/>
    <property type="match status" value="1"/>
</dbReference>
<keyword evidence="6" id="KW-0677">Repeat</keyword>
<dbReference type="PROSITE" id="PS00107">
    <property type="entry name" value="PROTEIN_KINASE_ATP"/>
    <property type="match status" value="1"/>
</dbReference>
<dbReference type="AlphaFoldDB" id="A0A1J4MZ44"/>
<dbReference type="GeneID" id="92367614"/>
<dbReference type="InterPro" id="IPR002048">
    <property type="entry name" value="EF_hand_dom"/>
</dbReference>
<feature type="region of interest" description="Disordered" evidence="15">
    <location>
        <begin position="1"/>
        <end position="29"/>
    </location>
</feature>
<evidence type="ECO:0000256" key="2">
    <source>
        <dbReference type="ARBA" id="ARBA00012513"/>
    </source>
</evidence>
<keyword evidence="19" id="KW-1185">Reference proteome</keyword>
<evidence type="ECO:0000259" key="16">
    <source>
        <dbReference type="PROSITE" id="PS50011"/>
    </source>
</evidence>
<dbReference type="CDD" id="cd05117">
    <property type="entry name" value="STKc_CAMK"/>
    <property type="match status" value="1"/>
</dbReference>
<dbReference type="InterPro" id="IPR011992">
    <property type="entry name" value="EF-hand-dom_pair"/>
</dbReference>
<keyword evidence="5" id="KW-0479">Metal-binding</keyword>
<evidence type="ECO:0000256" key="9">
    <source>
        <dbReference type="ARBA" id="ARBA00022837"/>
    </source>
</evidence>
<evidence type="ECO:0000256" key="4">
    <source>
        <dbReference type="ARBA" id="ARBA00022679"/>
    </source>
</evidence>
<evidence type="ECO:0000256" key="3">
    <source>
        <dbReference type="ARBA" id="ARBA00022527"/>
    </source>
</evidence>
<evidence type="ECO:0000259" key="17">
    <source>
        <dbReference type="PROSITE" id="PS50222"/>
    </source>
</evidence>
<feature type="binding site" evidence="14">
    <location>
        <position position="94"/>
    </location>
    <ligand>
        <name>ATP</name>
        <dbReference type="ChEBI" id="CHEBI:30616"/>
    </ligand>
</feature>
<dbReference type="InterPro" id="IPR011009">
    <property type="entry name" value="Kinase-like_dom_sf"/>
</dbReference>
<comment type="caution">
    <text evidence="18">The sequence shown here is derived from an EMBL/GenBank/DDBJ whole genome shotgun (WGS) entry which is preliminary data.</text>
</comment>
<comment type="similarity">
    <text evidence="11">Belongs to the protein kinase superfamily. Ser/Thr protein kinase family. CDPK subfamily.</text>
</comment>
<comment type="catalytic activity">
    <reaction evidence="13">
        <text>L-seryl-[protein] + ATP = O-phospho-L-seryl-[protein] + ADP + H(+)</text>
        <dbReference type="Rhea" id="RHEA:17989"/>
        <dbReference type="Rhea" id="RHEA-COMP:9863"/>
        <dbReference type="Rhea" id="RHEA-COMP:11604"/>
        <dbReference type="ChEBI" id="CHEBI:15378"/>
        <dbReference type="ChEBI" id="CHEBI:29999"/>
        <dbReference type="ChEBI" id="CHEBI:30616"/>
        <dbReference type="ChEBI" id="CHEBI:83421"/>
        <dbReference type="ChEBI" id="CHEBI:456216"/>
        <dbReference type="EC" id="2.7.11.1"/>
    </reaction>
</comment>
<feature type="domain" description="Protein kinase" evidence="16">
    <location>
        <begin position="64"/>
        <end position="413"/>
    </location>
</feature>
<keyword evidence="10 14" id="KW-0067">ATP-binding</keyword>
<evidence type="ECO:0000256" key="10">
    <source>
        <dbReference type="ARBA" id="ARBA00022840"/>
    </source>
</evidence>
<evidence type="ECO:0000256" key="5">
    <source>
        <dbReference type="ARBA" id="ARBA00022723"/>
    </source>
</evidence>
<dbReference type="InterPro" id="IPR008271">
    <property type="entry name" value="Ser/Thr_kinase_AS"/>
</dbReference>
<dbReference type="GO" id="GO:0005509">
    <property type="term" value="F:calcium ion binding"/>
    <property type="evidence" value="ECO:0007669"/>
    <property type="project" value="InterPro"/>
</dbReference>
<evidence type="ECO:0000256" key="14">
    <source>
        <dbReference type="PROSITE-ProRule" id="PRU10141"/>
    </source>
</evidence>
<dbReference type="GO" id="GO:0004674">
    <property type="term" value="F:protein serine/threonine kinase activity"/>
    <property type="evidence" value="ECO:0007669"/>
    <property type="project" value="UniProtKB-KW"/>
</dbReference>
<dbReference type="RefSeq" id="XP_067070218.1">
    <property type="nucleotide sequence ID" value="XM_067213656.1"/>
</dbReference>
<evidence type="ECO:0000256" key="7">
    <source>
        <dbReference type="ARBA" id="ARBA00022741"/>
    </source>
</evidence>
<dbReference type="InterPro" id="IPR018247">
    <property type="entry name" value="EF_Hand_1_Ca_BS"/>
</dbReference>
<dbReference type="InterPro" id="IPR017441">
    <property type="entry name" value="Protein_kinase_ATP_BS"/>
</dbReference>
<dbReference type="SUPFAM" id="SSF47473">
    <property type="entry name" value="EF-hand"/>
    <property type="match status" value="1"/>
</dbReference>
<evidence type="ECO:0000256" key="1">
    <source>
        <dbReference type="ARBA" id="ARBA00001946"/>
    </source>
</evidence>
<dbReference type="Pfam" id="PF00069">
    <property type="entry name" value="Pkinase"/>
    <property type="match status" value="2"/>
</dbReference>
<dbReference type="PANTHER" id="PTHR24349">
    <property type="entry name" value="SERINE/THREONINE-PROTEIN KINASE"/>
    <property type="match status" value="1"/>
</dbReference>